<dbReference type="KEGG" id="smu:SMU_958"/>
<keyword evidence="2" id="KW-1185">Reference proteome</keyword>
<organism evidence="1 2">
    <name type="scientific">Streptococcus mutans serotype c (strain ATCC 700610 / UA159)</name>
    <dbReference type="NCBI Taxonomy" id="210007"/>
    <lineage>
        <taxon>Bacteria</taxon>
        <taxon>Bacillati</taxon>
        <taxon>Bacillota</taxon>
        <taxon>Bacilli</taxon>
        <taxon>Lactobacillales</taxon>
        <taxon>Streptococcaceae</taxon>
        <taxon>Streptococcus</taxon>
    </lineage>
</organism>
<dbReference type="Proteomes" id="UP000002512">
    <property type="component" value="Chromosome"/>
</dbReference>
<proteinExistence type="predicted"/>
<reference evidence="1 2" key="1">
    <citation type="journal article" date="2002" name="Proc. Natl. Acad. Sci. U.S.A.">
        <title>Genome sequence of Streptococcus mutans UA159, a cariogenic dental pathogen.</title>
        <authorList>
            <person name="Ajdic D."/>
            <person name="McShan W.M."/>
            <person name="McLaughlin R.E."/>
            <person name="Savic G."/>
            <person name="Chang J."/>
            <person name="Carson M.B."/>
            <person name="Primeaux C."/>
            <person name="Tian R."/>
            <person name="Kenton S."/>
            <person name="Jia H."/>
            <person name="Lin S."/>
            <person name="Qian Y."/>
            <person name="Li S."/>
            <person name="Zhu H."/>
            <person name="Najar F."/>
            <person name="Lai H."/>
            <person name="White J."/>
            <person name="Roe B.A."/>
            <person name="Ferretti J.J."/>
        </authorList>
    </citation>
    <scope>NUCLEOTIDE SEQUENCE [LARGE SCALE GENOMIC DNA]</scope>
    <source>
        <strain evidence="2">ATCC 700610 / UA159</strain>
    </source>
</reference>
<accession>Q8DUH1</accession>
<sequence>MISLLDHQLLHFQMKMLWHQLKLLTILLKMLKHLKSKAVQSKVLFLQKKKFKLSQHFQTEKDFFLCSCLYFKRQSATLHMLSKLLQKAKTKTPLKSSNSSIVLQII</sequence>
<gene>
    <name evidence="1" type="ordered locus">SMU_958</name>
</gene>
<evidence type="ECO:0000313" key="2">
    <source>
        <dbReference type="Proteomes" id="UP000002512"/>
    </source>
</evidence>
<dbReference type="HOGENOM" id="CLU_2221752_0_0_9"/>
<evidence type="ECO:0000313" key="1">
    <source>
        <dbReference type="EMBL" id="AAN58662.1"/>
    </source>
</evidence>
<dbReference type="AlphaFoldDB" id="Q8DUH1"/>
<name>Q8DUH1_STRMU</name>
<dbReference type="EMBL" id="AE014133">
    <property type="protein sequence ID" value="AAN58662.1"/>
    <property type="molecule type" value="Genomic_DNA"/>
</dbReference>
<protein>
    <submittedName>
        <fullName evidence="1">Uncharacterized protein</fullName>
    </submittedName>
</protein>